<feature type="transmembrane region" description="Helical" evidence="2">
    <location>
        <begin position="12"/>
        <end position="34"/>
    </location>
</feature>
<accession>A0A8J2S9J6</accession>
<keyword evidence="4" id="KW-1185">Reference proteome</keyword>
<protein>
    <submittedName>
        <fullName evidence="3">Uncharacterized protein</fullName>
    </submittedName>
</protein>
<name>A0A8J2S9J6_9CRUS</name>
<dbReference type="PANTHER" id="PTHR31475">
    <property type="entry name" value="UPF0462 PROTEIN"/>
    <property type="match status" value="1"/>
</dbReference>
<evidence type="ECO:0000256" key="1">
    <source>
        <dbReference type="ARBA" id="ARBA00038085"/>
    </source>
</evidence>
<proteinExistence type="inferred from homology"/>
<dbReference type="Proteomes" id="UP000789390">
    <property type="component" value="Unassembled WGS sequence"/>
</dbReference>
<dbReference type="OrthoDB" id="10056816at2759"/>
<evidence type="ECO:0000313" key="3">
    <source>
        <dbReference type="EMBL" id="CAH0113372.1"/>
    </source>
</evidence>
<dbReference type="EMBL" id="CAKKLH010000338">
    <property type="protein sequence ID" value="CAH0113372.1"/>
    <property type="molecule type" value="Genomic_DNA"/>
</dbReference>
<comment type="caution">
    <text evidence="3">The sequence shown here is derived from an EMBL/GenBank/DDBJ whole genome shotgun (WGS) entry which is preliminary data.</text>
</comment>
<dbReference type="Gene3D" id="2.60.40.1190">
    <property type="match status" value="1"/>
</dbReference>
<keyword evidence="2" id="KW-0472">Membrane</keyword>
<organism evidence="3 4">
    <name type="scientific">Daphnia galeata</name>
    <dbReference type="NCBI Taxonomy" id="27404"/>
    <lineage>
        <taxon>Eukaryota</taxon>
        <taxon>Metazoa</taxon>
        <taxon>Ecdysozoa</taxon>
        <taxon>Arthropoda</taxon>
        <taxon>Crustacea</taxon>
        <taxon>Branchiopoda</taxon>
        <taxon>Diplostraca</taxon>
        <taxon>Cladocera</taxon>
        <taxon>Anomopoda</taxon>
        <taxon>Daphniidae</taxon>
        <taxon>Daphnia</taxon>
    </lineage>
</organism>
<comment type="similarity">
    <text evidence="1">Belongs to the UPF0462 family.</text>
</comment>
<dbReference type="PANTHER" id="PTHR31475:SF5">
    <property type="entry name" value="UPF0462 PROTEIN C4ORF33 HOMOLOG"/>
    <property type="match status" value="1"/>
</dbReference>
<gene>
    <name evidence="3" type="ORF">DGAL_LOCUS17266</name>
</gene>
<sequence length="228" mass="25808">MIYKANAASHLVVRQIFTFLLFGTSLSFAMRFSIGRTWDDQPFTHRPATIELRSLNDDSFQMNVEGKFFNDPPNPGGVAGEPFMGLWDFEVIELFLANDDNQYVEIELGPWGQHIVLLLNGVHKAIRHSLPLDYKVIERTETGSWQGRAIIPTNYLPPNVTKINAYAIHGSGANRKYEALYPVPQGQFENPDFHRLDFFRPANISELLVKPVTSLSSIWLESINAATN</sequence>
<keyword evidence="2" id="KW-0812">Transmembrane</keyword>
<dbReference type="AlphaFoldDB" id="A0A8J2S9J6"/>
<evidence type="ECO:0000313" key="4">
    <source>
        <dbReference type="Proteomes" id="UP000789390"/>
    </source>
</evidence>
<evidence type="ECO:0000256" key="2">
    <source>
        <dbReference type="SAM" id="Phobius"/>
    </source>
</evidence>
<keyword evidence="2" id="KW-1133">Transmembrane helix</keyword>
<reference evidence="3" key="1">
    <citation type="submission" date="2021-11" db="EMBL/GenBank/DDBJ databases">
        <authorList>
            <person name="Schell T."/>
        </authorList>
    </citation>
    <scope>NUCLEOTIDE SEQUENCE</scope>
    <source>
        <strain evidence="3">M5</strain>
    </source>
</reference>